<dbReference type="EMBL" id="MN739735">
    <property type="protein sequence ID" value="QHT23903.1"/>
    <property type="molecule type" value="Genomic_DNA"/>
</dbReference>
<protein>
    <submittedName>
        <fullName evidence="1">Uncharacterized protein</fullName>
    </submittedName>
</protein>
<name>A0A6C0E626_9ZZZZ</name>
<accession>A0A6C0E626</accession>
<reference evidence="1" key="1">
    <citation type="journal article" date="2020" name="Nature">
        <title>Giant virus diversity and host interactions through global metagenomics.</title>
        <authorList>
            <person name="Schulz F."/>
            <person name="Roux S."/>
            <person name="Paez-Espino D."/>
            <person name="Jungbluth S."/>
            <person name="Walsh D.A."/>
            <person name="Denef V.J."/>
            <person name="McMahon K.D."/>
            <person name="Konstantinidis K.T."/>
            <person name="Eloe-Fadrosh E.A."/>
            <person name="Kyrpides N.C."/>
            <person name="Woyke T."/>
        </authorList>
    </citation>
    <scope>NUCLEOTIDE SEQUENCE</scope>
    <source>
        <strain evidence="1">GVMAG-M-3300023179-132</strain>
    </source>
</reference>
<organism evidence="1">
    <name type="scientific">viral metagenome</name>
    <dbReference type="NCBI Taxonomy" id="1070528"/>
    <lineage>
        <taxon>unclassified sequences</taxon>
        <taxon>metagenomes</taxon>
        <taxon>organismal metagenomes</taxon>
    </lineage>
</organism>
<dbReference type="AlphaFoldDB" id="A0A6C0E626"/>
<evidence type="ECO:0000313" key="1">
    <source>
        <dbReference type="EMBL" id="QHT23903.1"/>
    </source>
</evidence>
<sequence>MDENFYAVAMKEINDLLFTCPFSIIHPDGHFEHIPELSTGDKSCGDKAYVYYYDSRDDDIWPIEHRLRQIYEEHVDWTDILYFTDGWGEKRLLKEFVNVKYFIKFVYNSKECGPFTLEEEYDNPLSIDTP</sequence>
<proteinExistence type="predicted"/>